<dbReference type="PANTHER" id="PTHR11496:SF102">
    <property type="entry name" value="ALCOHOL DEHYDROGENASE 4"/>
    <property type="match status" value="1"/>
</dbReference>
<evidence type="ECO:0000256" key="2">
    <source>
        <dbReference type="ARBA" id="ARBA00007358"/>
    </source>
</evidence>
<keyword evidence="8" id="KW-1185">Reference proteome</keyword>
<dbReference type="CDD" id="cd08182">
    <property type="entry name" value="HEPD"/>
    <property type="match status" value="1"/>
</dbReference>
<dbReference type="SUPFAM" id="SSF56796">
    <property type="entry name" value="Dehydroquinate synthase-like"/>
    <property type="match status" value="1"/>
</dbReference>
<name>A0A437R3J0_9GAMM</name>
<comment type="caution">
    <text evidence="7">The sequence shown here is derived from an EMBL/GenBank/DDBJ whole genome shotgun (WGS) entry which is preliminary data.</text>
</comment>
<comment type="cofactor">
    <cofactor evidence="1">
        <name>Fe cation</name>
        <dbReference type="ChEBI" id="CHEBI:24875"/>
    </cofactor>
</comment>
<dbReference type="InterPro" id="IPR001670">
    <property type="entry name" value="ADH_Fe/GldA"/>
</dbReference>
<dbReference type="Gene3D" id="3.40.50.1970">
    <property type="match status" value="1"/>
</dbReference>
<evidence type="ECO:0000313" key="8">
    <source>
        <dbReference type="Proteomes" id="UP000283077"/>
    </source>
</evidence>
<dbReference type="PANTHER" id="PTHR11496">
    <property type="entry name" value="ALCOHOL DEHYDROGENASE"/>
    <property type="match status" value="1"/>
</dbReference>
<dbReference type="Gene3D" id="1.20.1090.10">
    <property type="entry name" value="Dehydroquinate synthase-like - alpha domain"/>
    <property type="match status" value="1"/>
</dbReference>
<feature type="domain" description="Fe-containing alcohol dehydrogenase-like C-terminal" evidence="6">
    <location>
        <begin position="203"/>
        <end position="309"/>
    </location>
</feature>
<evidence type="ECO:0000256" key="3">
    <source>
        <dbReference type="ARBA" id="ARBA00023002"/>
    </source>
</evidence>
<dbReference type="FunFam" id="3.40.50.1970:FF:000003">
    <property type="entry name" value="Alcohol dehydrogenase, iron-containing"/>
    <property type="match status" value="1"/>
</dbReference>
<dbReference type="EMBL" id="SACS01000002">
    <property type="protein sequence ID" value="RVU41346.1"/>
    <property type="molecule type" value="Genomic_DNA"/>
</dbReference>
<dbReference type="GO" id="GO:0017000">
    <property type="term" value="P:antibiotic biosynthetic process"/>
    <property type="evidence" value="ECO:0007669"/>
    <property type="project" value="InterPro"/>
</dbReference>
<keyword evidence="4" id="KW-0520">NAD</keyword>
<dbReference type="InterPro" id="IPR018211">
    <property type="entry name" value="ADH_Fe_CS"/>
</dbReference>
<accession>A0A437R3J0</accession>
<comment type="similarity">
    <text evidence="2">Belongs to the iron-containing alcohol dehydrogenase family.</text>
</comment>
<dbReference type="OrthoDB" id="9815791at2"/>
<sequence>MPAANMWTHHQPVRICSGPLQQTLQPALQMLLSAEQIKAQAAVLLVTTAGFTKRGITAQLAAWLFPLPLLIIDEVTANPDIDSIDSWINQYATQPVAAVIGLGGGSAMDAAKAVALMLTLAETTPAPLDQLFRGKNILQPSSRLPLLLIPTTAGTGSEVTPFATIWDDKQKQKFSLSGTAVYPDVALLDASLTLSLPADETLFSGLDALSHSLESLWNKHRTPISEAYAQQAIALLARHFPTALISPSDLAARQAMQTASLLAGLAISTTRTAIAHAISYPLTSHYTVPHGLACSFTLPALLEMVQASAELKHLQPTLGQASDLLRKLPLYQALLAKVDFTQIYSRTDEMFHPDRAANFILPFAAPDLIALLQRSEVLLKTAPVPPELIALIA</sequence>
<reference evidence="7 8" key="1">
    <citation type="submission" date="2019-01" db="EMBL/GenBank/DDBJ databases">
        <authorList>
            <person name="Chen W.-M."/>
        </authorList>
    </citation>
    <scope>NUCLEOTIDE SEQUENCE [LARGE SCALE GENOMIC DNA]</scope>
    <source>
        <strain evidence="7 8">KYPC3</strain>
    </source>
</reference>
<dbReference type="InterPro" id="IPR039697">
    <property type="entry name" value="Alcohol_dehydrogenase_Fe"/>
</dbReference>
<evidence type="ECO:0000259" key="5">
    <source>
        <dbReference type="Pfam" id="PF00465"/>
    </source>
</evidence>
<dbReference type="Pfam" id="PF25137">
    <property type="entry name" value="ADH_Fe_C"/>
    <property type="match status" value="1"/>
</dbReference>
<dbReference type="AlphaFoldDB" id="A0A437R3J0"/>
<proteinExistence type="inferred from homology"/>
<dbReference type="PROSITE" id="PS00913">
    <property type="entry name" value="ADH_IRON_1"/>
    <property type="match status" value="1"/>
</dbReference>
<dbReference type="GO" id="GO:0046872">
    <property type="term" value="F:metal ion binding"/>
    <property type="evidence" value="ECO:0007669"/>
    <property type="project" value="InterPro"/>
</dbReference>
<evidence type="ECO:0000259" key="6">
    <source>
        <dbReference type="Pfam" id="PF25137"/>
    </source>
</evidence>
<evidence type="ECO:0000256" key="4">
    <source>
        <dbReference type="ARBA" id="ARBA00023027"/>
    </source>
</evidence>
<organism evidence="7 8">
    <name type="scientific">Rheinheimera riviphila</name>
    <dbReference type="NCBI Taxonomy" id="1834037"/>
    <lineage>
        <taxon>Bacteria</taxon>
        <taxon>Pseudomonadati</taxon>
        <taxon>Pseudomonadota</taxon>
        <taxon>Gammaproteobacteria</taxon>
        <taxon>Chromatiales</taxon>
        <taxon>Chromatiaceae</taxon>
        <taxon>Rheinheimera</taxon>
    </lineage>
</organism>
<evidence type="ECO:0000313" key="7">
    <source>
        <dbReference type="EMBL" id="RVU41346.1"/>
    </source>
</evidence>
<dbReference type="Proteomes" id="UP000283077">
    <property type="component" value="Unassembled WGS sequence"/>
</dbReference>
<dbReference type="InterPro" id="IPR056798">
    <property type="entry name" value="ADH_Fe_C"/>
</dbReference>
<dbReference type="GO" id="GO:0004022">
    <property type="term" value="F:alcohol dehydrogenase (NAD+) activity"/>
    <property type="evidence" value="ECO:0007669"/>
    <property type="project" value="TreeGrafter"/>
</dbReference>
<dbReference type="InterPro" id="IPR035873">
    <property type="entry name" value="PhpC"/>
</dbReference>
<feature type="domain" description="Alcohol dehydrogenase iron-type/glycerol dehydrogenase GldA" evidence="5">
    <location>
        <begin position="40"/>
        <end position="189"/>
    </location>
</feature>
<evidence type="ECO:0000256" key="1">
    <source>
        <dbReference type="ARBA" id="ARBA00001962"/>
    </source>
</evidence>
<gene>
    <name evidence="7" type="ORF">EOE67_03875</name>
</gene>
<dbReference type="Pfam" id="PF00465">
    <property type="entry name" value="Fe-ADH"/>
    <property type="match status" value="1"/>
</dbReference>
<protein>
    <submittedName>
        <fullName evidence="7">Iron-containing alcohol dehydrogenase</fullName>
    </submittedName>
</protein>
<keyword evidence="3" id="KW-0560">Oxidoreductase</keyword>